<feature type="transmembrane region" description="Helical" evidence="8">
    <location>
        <begin position="255"/>
        <end position="275"/>
    </location>
</feature>
<keyword evidence="4" id="KW-0547">Nucleotide-binding</keyword>
<dbReference type="FunFam" id="3.40.50.300:FF:000287">
    <property type="entry name" value="Multidrug ABC transporter ATP-binding protein"/>
    <property type="match status" value="1"/>
</dbReference>
<dbReference type="CDD" id="cd18544">
    <property type="entry name" value="ABC_6TM_TmrA_like"/>
    <property type="match status" value="1"/>
</dbReference>
<evidence type="ECO:0000256" key="4">
    <source>
        <dbReference type="ARBA" id="ARBA00022741"/>
    </source>
</evidence>
<feature type="transmembrane region" description="Helical" evidence="8">
    <location>
        <begin position="144"/>
        <end position="166"/>
    </location>
</feature>
<evidence type="ECO:0000256" key="6">
    <source>
        <dbReference type="ARBA" id="ARBA00022989"/>
    </source>
</evidence>
<dbReference type="SMART" id="SM00382">
    <property type="entry name" value="AAA"/>
    <property type="match status" value="1"/>
</dbReference>
<dbReference type="SUPFAM" id="SSF52540">
    <property type="entry name" value="P-loop containing nucleoside triphosphate hydrolases"/>
    <property type="match status" value="1"/>
</dbReference>
<keyword evidence="12" id="KW-1185">Reference proteome</keyword>
<dbReference type="GO" id="GO:0005886">
    <property type="term" value="C:plasma membrane"/>
    <property type="evidence" value="ECO:0007669"/>
    <property type="project" value="UniProtKB-SubCell"/>
</dbReference>
<organism evidence="11 12">
    <name type="scientific">Erysipelothrix larvae</name>
    <dbReference type="NCBI Taxonomy" id="1514105"/>
    <lineage>
        <taxon>Bacteria</taxon>
        <taxon>Bacillati</taxon>
        <taxon>Bacillota</taxon>
        <taxon>Erysipelotrichia</taxon>
        <taxon>Erysipelotrichales</taxon>
        <taxon>Erysipelotrichaceae</taxon>
        <taxon>Erysipelothrix</taxon>
    </lineage>
</organism>
<accession>A0A0X8H0H1</accession>
<feature type="transmembrane region" description="Helical" evidence="8">
    <location>
        <begin position="30"/>
        <end position="51"/>
    </location>
</feature>
<feature type="transmembrane region" description="Helical" evidence="8">
    <location>
        <begin position="66"/>
        <end position="90"/>
    </location>
</feature>
<dbReference type="Pfam" id="PF00664">
    <property type="entry name" value="ABC_membrane"/>
    <property type="match status" value="1"/>
</dbReference>
<dbReference type="RefSeq" id="WP_067632836.1">
    <property type="nucleotide sequence ID" value="NZ_CP013213.1"/>
</dbReference>
<dbReference type="PROSITE" id="PS50929">
    <property type="entry name" value="ABC_TM1F"/>
    <property type="match status" value="1"/>
</dbReference>
<evidence type="ECO:0000259" key="9">
    <source>
        <dbReference type="PROSITE" id="PS50893"/>
    </source>
</evidence>
<dbReference type="OrthoDB" id="9762778at2"/>
<dbReference type="InterPro" id="IPR036640">
    <property type="entry name" value="ABC1_TM_sf"/>
</dbReference>
<evidence type="ECO:0000256" key="5">
    <source>
        <dbReference type="ARBA" id="ARBA00022840"/>
    </source>
</evidence>
<evidence type="ECO:0000259" key="10">
    <source>
        <dbReference type="PROSITE" id="PS50929"/>
    </source>
</evidence>
<keyword evidence="6 8" id="KW-1133">Transmembrane helix</keyword>
<dbReference type="GO" id="GO:0005524">
    <property type="term" value="F:ATP binding"/>
    <property type="evidence" value="ECO:0007669"/>
    <property type="project" value="UniProtKB-KW"/>
</dbReference>
<evidence type="ECO:0000313" key="11">
    <source>
        <dbReference type="EMBL" id="AMC93755.1"/>
    </source>
</evidence>
<sequence length="592" mass="67366">MKEDLKLSRKQQWQTLLRLLTYLKPMKKTLIISVFFLFIAVGSDLIGPILIKQIVDTQILRNPLDIQAIALLISGYFLSQLVVSIFRYLYTYRFFSIGNRVTQEIRLELFEKLQFLGMRYFDKTPAGSIVSRVTNDTDAIQEMLVSVVSVAFSSSVLIVAIVITMFYLNVTLALICVSFIPLALIVVMIYQKYSTRNYETARSKLSALNTKLAESISGMGIIQVFNQQKRLADEFANTNYEYYQARMKTLKLDGLLLYPIIHLLTALTLGTVLLYMGFQSFSHTVTAGLILVFVDYVYRLYDPLFQIMDRLSIFQQAIVSAARVFAILDHEEMAPSQDANAVNEISDAKIEFRDVTFSYDGKHNVLNNISFTVNPGETVALVGHTGSGKSSIINVMMRFYEFFEGDVLIDNQSIRSYPMPHLREKMSLVLQDPFIYYGTIADNVKLLNPNITRQQVEDACRFVQADDFIQTLPETYDYQVSERGASFSTGQKQLLAFARTIVTNPKILILDEATANIDTETESLIQEGLQRIRKGRTTIAIAHRLSTIKDANQILVLEEGHIVERGTHESLLSQKGIYYNMYQLQKQNMDSQ</sequence>
<keyword evidence="7 8" id="KW-0472">Membrane</keyword>
<dbReference type="InterPro" id="IPR003439">
    <property type="entry name" value="ABC_transporter-like_ATP-bd"/>
</dbReference>
<feature type="domain" description="ABC transmembrane type-1" evidence="10">
    <location>
        <begin position="31"/>
        <end position="316"/>
    </location>
</feature>
<feature type="transmembrane region" description="Helical" evidence="8">
    <location>
        <begin position="172"/>
        <end position="190"/>
    </location>
</feature>
<keyword evidence="2" id="KW-0813">Transport</keyword>
<evidence type="ECO:0000256" key="8">
    <source>
        <dbReference type="SAM" id="Phobius"/>
    </source>
</evidence>
<gene>
    <name evidence="11" type="ORF">AOC36_07085</name>
</gene>
<dbReference type="CDD" id="cd03254">
    <property type="entry name" value="ABCC_Glucan_exporter_like"/>
    <property type="match status" value="1"/>
</dbReference>
<name>A0A0X8H0H1_9FIRM</name>
<keyword evidence="5 11" id="KW-0067">ATP-binding</keyword>
<dbReference type="InterPro" id="IPR039421">
    <property type="entry name" value="Type_1_exporter"/>
</dbReference>
<dbReference type="SUPFAM" id="SSF90123">
    <property type="entry name" value="ABC transporter transmembrane region"/>
    <property type="match status" value="1"/>
</dbReference>
<protein>
    <submittedName>
        <fullName evidence="11">Multidrug ABC transporter ATP-binding protein</fullName>
    </submittedName>
</protein>
<feature type="domain" description="ABC transporter" evidence="9">
    <location>
        <begin position="350"/>
        <end position="584"/>
    </location>
</feature>
<dbReference type="EMBL" id="CP013213">
    <property type="protein sequence ID" value="AMC93755.1"/>
    <property type="molecule type" value="Genomic_DNA"/>
</dbReference>
<evidence type="ECO:0000256" key="2">
    <source>
        <dbReference type="ARBA" id="ARBA00022448"/>
    </source>
</evidence>
<dbReference type="GO" id="GO:0015421">
    <property type="term" value="F:ABC-type oligopeptide transporter activity"/>
    <property type="evidence" value="ECO:0007669"/>
    <property type="project" value="TreeGrafter"/>
</dbReference>
<evidence type="ECO:0000256" key="1">
    <source>
        <dbReference type="ARBA" id="ARBA00004651"/>
    </source>
</evidence>
<dbReference type="InterPro" id="IPR027417">
    <property type="entry name" value="P-loop_NTPase"/>
</dbReference>
<comment type="subcellular location">
    <subcellularLocation>
        <location evidence="1">Cell membrane</location>
        <topology evidence="1">Multi-pass membrane protein</topology>
    </subcellularLocation>
</comment>
<evidence type="ECO:0000256" key="7">
    <source>
        <dbReference type="ARBA" id="ARBA00023136"/>
    </source>
</evidence>
<dbReference type="PANTHER" id="PTHR43394:SF1">
    <property type="entry name" value="ATP-BINDING CASSETTE SUB-FAMILY B MEMBER 10, MITOCHONDRIAL"/>
    <property type="match status" value="1"/>
</dbReference>
<dbReference type="STRING" id="1514105.AOC36_07085"/>
<dbReference type="Pfam" id="PF00005">
    <property type="entry name" value="ABC_tran"/>
    <property type="match status" value="1"/>
</dbReference>
<proteinExistence type="predicted"/>
<dbReference type="Gene3D" id="3.40.50.300">
    <property type="entry name" value="P-loop containing nucleotide triphosphate hydrolases"/>
    <property type="match status" value="1"/>
</dbReference>
<dbReference type="Proteomes" id="UP000063781">
    <property type="component" value="Chromosome"/>
</dbReference>
<dbReference type="Gene3D" id="1.20.1560.10">
    <property type="entry name" value="ABC transporter type 1, transmembrane domain"/>
    <property type="match status" value="1"/>
</dbReference>
<dbReference type="KEGG" id="erl:AOC36_07085"/>
<dbReference type="PROSITE" id="PS50893">
    <property type="entry name" value="ABC_TRANSPORTER_2"/>
    <property type="match status" value="1"/>
</dbReference>
<dbReference type="InterPro" id="IPR011527">
    <property type="entry name" value="ABC1_TM_dom"/>
</dbReference>
<dbReference type="AlphaFoldDB" id="A0A0X8H0H1"/>
<evidence type="ECO:0000313" key="12">
    <source>
        <dbReference type="Proteomes" id="UP000063781"/>
    </source>
</evidence>
<keyword evidence="3 8" id="KW-0812">Transmembrane</keyword>
<reference evidence="11 12" key="1">
    <citation type="submission" date="2015-10" db="EMBL/GenBank/DDBJ databases">
        <title>Erysipelothrix larvae sp. LV19 isolated from the larval gut of the rhinoceros beetle, Trypoxylus dichotomus.</title>
        <authorList>
            <person name="Lim S."/>
            <person name="Kim B.-C."/>
        </authorList>
    </citation>
    <scope>NUCLEOTIDE SEQUENCE [LARGE SCALE GENOMIC DNA]</scope>
    <source>
        <strain evidence="11 12">LV19</strain>
    </source>
</reference>
<dbReference type="InterPro" id="IPR003593">
    <property type="entry name" value="AAA+_ATPase"/>
</dbReference>
<dbReference type="GO" id="GO:0016887">
    <property type="term" value="F:ATP hydrolysis activity"/>
    <property type="evidence" value="ECO:0007669"/>
    <property type="project" value="InterPro"/>
</dbReference>
<dbReference type="PANTHER" id="PTHR43394">
    <property type="entry name" value="ATP-DEPENDENT PERMEASE MDL1, MITOCHONDRIAL"/>
    <property type="match status" value="1"/>
</dbReference>
<evidence type="ECO:0000256" key="3">
    <source>
        <dbReference type="ARBA" id="ARBA00022692"/>
    </source>
</evidence>